<proteinExistence type="predicted"/>
<keyword evidence="1" id="KW-0472">Membrane</keyword>
<dbReference type="EMBL" id="PP965497">
    <property type="protein sequence ID" value="XCO00332.1"/>
    <property type="molecule type" value="Genomic_DNA"/>
</dbReference>
<reference evidence="2" key="1">
    <citation type="submission" date="2024-06" db="EMBL/GenBank/DDBJ databases">
        <title>Intestivirid acquisition increases across infancy in a wild primate population.</title>
        <authorList>
            <person name="Schneider-Creas I.A."/>
            <person name="Moya I.L."/>
            <person name="Chiou K.L."/>
            <person name="Baniel A."/>
            <person name="Azanaw Haile A."/>
            <person name="Kebede F."/>
            <person name="Abebe B."/>
            <person name="Snyder-Mackler N."/>
            <person name="Varsani A."/>
        </authorList>
    </citation>
    <scope>NUCLEOTIDE SEQUENCE</scope>
    <source>
        <strain evidence="2">Int_RNL_2016_0117_DIX</strain>
        <strain evidence="3">Int_RNL_2018_0945_COW</strain>
    </source>
</reference>
<sequence>MNNIFNIIFKTLVIFAFAVVVFLCVNGIQVIAINYNPADSIEYIAVVALLTVLITVFISISIGINIIIGHLRGTNILLLRMYKELNDILYDEDPNEENKENSK</sequence>
<keyword evidence="1" id="KW-1133">Transmembrane helix</keyword>
<evidence type="ECO:0008006" key="4">
    <source>
        <dbReference type="Google" id="ProtNLM"/>
    </source>
</evidence>
<evidence type="ECO:0000256" key="1">
    <source>
        <dbReference type="SAM" id="Phobius"/>
    </source>
</evidence>
<feature type="transmembrane region" description="Helical" evidence="1">
    <location>
        <begin position="44"/>
        <end position="71"/>
    </location>
</feature>
<protein>
    <recommendedName>
        <fullName evidence="4">Lipopolysaccharide assembly protein A domain-containing protein</fullName>
    </recommendedName>
</protein>
<organism evidence="2">
    <name type="scientific">Geladintestivirus 1</name>
    <dbReference type="NCBI Taxonomy" id="3233133"/>
    <lineage>
        <taxon>Viruses</taxon>
        <taxon>Duplodnaviria</taxon>
        <taxon>Heunggongvirae</taxon>
        <taxon>Uroviricota</taxon>
        <taxon>Caudoviricetes</taxon>
        <taxon>Crassvirales</taxon>
    </lineage>
</organism>
<name>A0AAU8MI74_9CAUD</name>
<dbReference type="EMBL" id="PP965498">
    <property type="protein sequence ID" value="XCO00430.1"/>
    <property type="molecule type" value="Genomic_DNA"/>
</dbReference>
<feature type="transmembrane region" description="Helical" evidence="1">
    <location>
        <begin position="12"/>
        <end position="32"/>
    </location>
</feature>
<evidence type="ECO:0000313" key="2">
    <source>
        <dbReference type="EMBL" id="XCO00332.1"/>
    </source>
</evidence>
<accession>A0AAU8MI74</accession>
<evidence type="ECO:0000313" key="3">
    <source>
        <dbReference type="EMBL" id="XCO00430.1"/>
    </source>
</evidence>
<keyword evidence="1" id="KW-0812">Transmembrane</keyword>